<proteinExistence type="predicted"/>
<sequence length="100" mass="12354">MGAEVIYNKNKIYKIPICLYKVINMYHKEKLIWKNCNYPSLKSYDDYQEALRIKQHLSYKIGELLIQSYKQWYKGSFFILPWKFYCLVKKHKKDKNDYRI</sequence>
<dbReference type="EMBL" id="PRCE01000034">
    <property type="protein sequence ID" value="RTJ98174.1"/>
    <property type="molecule type" value="Genomic_DNA"/>
</dbReference>
<protein>
    <recommendedName>
        <fullName evidence="3">Alpha-2,3-sialyltransferase</fullName>
    </recommendedName>
</protein>
<gene>
    <name evidence="1" type="ORF">C3H48_05235</name>
</gene>
<evidence type="ECO:0008006" key="3">
    <source>
        <dbReference type="Google" id="ProtNLM"/>
    </source>
</evidence>
<organism evidence="1 2">
    <name type="scientific">Campylobacter jejuni</name>
    <dbReference type="NCBI Taxonomy" id="197"/>
    <lineage>
        <taxon>Bacteria</taxon>
        <taxon>Pseudomonadati</taxon>
        <taxon>Campylobacterota</taxon>
        <taxon>Epsilonproteobacteria</taxon>
        <taxon>Campylobacterales</taxon>
        <taxon>Campylobacteraceae</taxon>
        <taxon>Campylobacter</taxon>
    </lineage>
</organism>
<evidence type="ECO:0000313" key="2">
    <source>
        <dbReference type="Proteomes" id="UP000286791"/>
    </source>
</evidence>
<accession>A0A431FX60</accession>
<comment type="caution">
    <text evidence="1">The sequence shown here is derived from an EMBL/GenBank/DDBJ whole genome shotgun (WGS) entry which is preliminary data.</text>
</comment>
<dbReference type="AlphaFoldDB" id="A0A431FX60"/>
<name>A0A431FX60_CAMJU</name>
<reference evidence="1 2" key="1">
    <citation type="journal article" date="2019" name="Appl. Environ. Microbiol.">
        <title>Population genetics and characterization of Campylobacter jejuni isolates in western jackdaws and game birds in Finland.</title>
        <authorList>
            <person name="Kovanen S."/>
            <person name="Rossi M."/>
            <person name="Pohja-Mykra M."/>
            <person name="Nieminen T."/>
            <person name="Raunio-Saarnisto M."/>
            <person name="Sauvala M."/>
            <person name="Fredriksson-Ahomaa M."/>
            <person name="Hanninen M.L."/>
            <person name="Kivisto R."/>
        </authorList>
    </citation>
    <scope>NUCLEOTIDE SEQUENCE [LARGE SCALE GENOMIC DNA]</scope>
    <source>
        <strain evidence="1 2">CB304</strain>
    </source>
</reference>
<evidence type="ECO:0000313" key="1">
    <source>
        <dbReference type="EMBL" id="RTJ98174.1"/>
    </source>
</evidence>
<dbReference type="Proteomes" id="UP000286791">
    <property type="component" value="Unassembled WGS sequence"/>
</dbReference>